<dbReference type="InterPro" id="IPR013655">
    <property type="entry name" value="PAS_fold_3"/>
</dbReference>
<dbReference type="InterPro" id="IPR003018">
    <property type="entry name" value="GAF"/>
</dbReference>
<dbReference type="InterPro" id="IPR000014">
    <property type="entry name" value="PAS"/>
</dbReference>
<sequence length="863" mass="95805">MSESRVLLVDEGGECRLTPAIEGRGLTVDIFSERSSVVDALDGAVVSVVVRGEPDTGFVSEIRDRVGDIPVFFLAGESESAATVTAQSSALVAEDPVTNGGADALAARIERVSEFSQWAGESAERESLYRTIVEQSHDAIFIAQDDGYKFWNQRFAELVGLDDAEIADADLLDVIHPDDRNRIEDIYERRRRGEDAPNNYDVRIVDGDGQIHACSANAQDIEYRDEYGVLVTVRDESEQHETEARFQALVEHVRDIITVIGSDGTIRYQSPAVERVLGYDQEALVGEHVVDQVHPDDRDEIEEILAESLRTGDDTKEPIRYRFEDADGSWRWLESVASNQTDTSVDGFVVTTRDIDDQRKRELRLERYETIIESIQQGAYVVDEDGVLQYVNDIALSRTDLPKESLVGNHFSVACDVGLLDDEQYELLADAFDAILRGESRIERFELQLNLPSNGYVVDFAISPITASDGSVTGAVGISTDITARKRYEERLNALHASTRQLTSATSREAVGKAVCDAAREVLDYEVSGVMLYNESDDTLDPVAFTDAAKALFGEIPPLPRGTGLSWEVFESGELQYYDEVDSNPQRFDPETDITEELLVPIPDHGVLFVGAVDEGRLSDQRIPLARVLAANARAALDRVEREQLLRRRERELARQNEQLESFASVVSHDLQNPLSVANGYLELAQENYDGDELDRVENALVRIEDIVQDVLALARNGQTVDEVEHLSLRRVASDAWDIAAANAPEATLEFETDMHLRAHEGRLRQLFENLLANAIRHGGDDVTVRIGELDDRAGFYVADDGPGIPDEDRARVFEAGYTTNPDGTGFGLNIVQSIVNAHGWSVWFFDSDEGGARFEITTEDGR</sequence>
<feature type="domain" description="Histidine kinase" evidence="6">
    <location>
        <begin position="666"/>
        <end position="863"/>
    </location>
</feature>
<evidence type="ECO:0000256" key="5">
    <source>
        <dbReference type="ARBA" id="ARBA00022777"/>
    </source>
</evidence>
<dbReference type="GO" id="GO:0006355">
    <property type="term" value="P:regulation of DNA-templated transcription"/>
    <property type="evidence" value="ECO:0007669"/>
    <property type="project" value="InterPro"/>
</dbReference>
<dbReference type="CDD" id="cd00075">
    <property type="entry name" value="HATPase"/>
    <property type="match status" value="1"/>
</dbReference>
<dbReference type="GO" id="GO:0000155">
    <property type="term" value="F:phosphorelay sensor kinase activity"/>
    <property type="evidence" value="ECO:0007669"/>
    <property type="project" value="InterPro"/>
</dbReference>
<dbReference type="InterPro" id="IPR001610">
    <property type="entry name" value="PAC"/>
</dbReference>
<dbReference type="InterPro" id="IPR003594">
    <property type="entry name" value="HATPase_dom"/>
</dbReference>
<dbReference type="CDD" id="cd00082">
    <property type="entry name" value="HisKA"/>
    <property type="match status" value="1"/>
</dbReference>
<evidence type="ECO:0000313" key="10">
    <source>
        <dbReference type="Proteomes" id="UP000183894"/>
    </source>
</evidence>
<dbReference type="Pfam" id="PF13185">
    <property type="entry name" value="GAF_2"/>
    <property type="match status" value="1"/>
</dbReference>
<comment type="catalytic activity">
    <reaction evidence="1">
        <text>ATP + protein L-histidine = ADP + protein N-phospho-L-histidine.</text>
        <dbReference type="EC" id="2.7.13.3"/>
    </reaction>
</comment>
<dbReference type="Gene3D" id="3.30.450.20">
    <property type="entry name" value="PAS domain"/>
    <property type="match status" value="3"/>
</dbReference>
<gene>
    <name evidence="9" type="ORF">SAMN04488691_103314</name>
</gene>
<dbReference type="SUPFAM" id="SSF55781">
    <property type="entry name" value="GAF domain-like"/>
    <property type="match status" value="1"/>
</dbReference>
<feature type="domain" description="PAC" evidence="8">
    <location>
        <begin position="317"/>
        <end position="367"/>
    </location>
</feature>
<evidence type="ECO:0000256" key="4">
    <source>
        <dbReference type="ARBA" id="ARBA00022679"/>
    </source>
</evidence>
<dbReference type="Gene3D" id="3.30.565.10">
    <property type="entry name" value="Histidine kinase-like ATPase, C-terminal domain"/>
    <property type="match status" value="1"/>
</dbReference>
<evidence type="ECO:0000256" key="2">
    <source>
        <dbReference type="ARBA" id="ARBA00012438"/>
    </source>
</evidence>
<dbReference type="PANTHER" id="PTHR43304">
    <property type="entry name" value="PHYTOCHROME-LIKE PROTEIN CPH1"/>
    <property type="match status" value="1"/>
</dbReference>
<reference evidence="9 10" key="1">
    <citation type="submission" date="2016-10" db="EMBL/GenBank/DDBJ databases">
        <authorList>
            <person name="de Groot N.N."/>
        </authorList>
    </citation>
    <scope>NUCLEOTIDE SEQUENCE [LARGE SCALE GENOMIC DNA]</scope>
    <source>
        <strain evidence="9 10">CDM_5</strain>
    </source>
</reference>
<dbReference type="NCBIfam" id="TIGR00229">
    <property type="entry name" value="sensory_box"/>
    <property type="match status" value="3"/>
</dbReference>
<dbReference type="CDD" id="cd00130">
    <property type="entry name" value="PAS"/>
    <property type="match status" value="2"/>
</dbReference>
<keyword evidence="3" id="KW-0597">Phosphoprotein</keyword>
<dbReference type="Pfam" id="PF00512">
    <property type="entry name" value="HisKA"/>
    <property type="match status" value="1"/>
</dbReference>
<evidence type="ECO:0000259" key="8">
    <source>
        <dbReference type="PROSITE" id="PS50113"/>
    </source>
</evidence>
<dbReference type="Gene3D" id="3.30.450.40">
    <property type="match status" value="1"/>
</dbReference>
<dbReference type="RefSeq" id="WP_074793324.1">
    <property type="nucleotide sequence ID" value="NZ_FOAD01000003.1"/>
</dbReference>
<dbReference type="InterPro" id="IPR005467">
    <property type="entry name" value="His_kinase_dom"/>
</dbReference>
<dbReference type="Pfam" id="PF00989">
    <property type="entry name" value="PAS"/>
    <property type="match status" value="1"/>
</dbReference>
<dbReference type="PROSITE" id="PS50109">
    <property type="entry name" value="HIS_KIN"/>
    <property type="match status" value="1"/>
</dbReference>
<dbReference type="EC" id="2.7.13.3" evidence="2"/>
<dbReference type="InterPro" id="IPR013767">
    <property type="entry name" value="PAS_fold"/>
</dbReference>
<evidence type="ECO:0000256" key="3">
    <source>
        <dbReference type="ARBA" id="ARBA00022553"/>
    </source>
</evidence>
<dbReference type="PROSITE" id="PS50113">
    <property type="entry name" value="PAC"/>
    <property type="match status" value="2"/>
</dbReference>
<feature type="domain" description="PAS" evidence="7">
    <location>
        <begin position="364"/>
        <end position="439"/>
    </location>
</feature>
<dbReference type="InterPro" id="IPR036890">
    <property type="entry name" value="HATPase_C_sf"/>
</dbReference>
<feature type="domain" description="PAS" evidence="7">
    <location>
        <begin position="125"/>
        <end position="194"/>
    </location>
</feature>
<evidence type="ECO:0000259" key="7">
    <source>
        <dbReference type="PROSITE" id="PS50112"/>
    </source>
</evidence>
<dbReference type="SMART" id="SM00065">
    <property type="entry name" value="GAF"/>
    <property type="match status" value="1"/>
</dbReference>
<dbReference type="PROSITE" id="PS50112">
    <property type="entry name" value="PAS"/>
    <property type="match status" value="3"/>
</dbReference>
<dbReference type="SMART" id="SM00388">
    <property type="entry name" value="HisKA"/>
    <property type="match status" value="1"/>
</dbReference>
<feature type="domain" description="PAC" evidence="8">
    <location>
        <begin position="443"/>
        <end position="494"/>
    </location>
</feature>
<dbReference type="InterPro" id="IPR003661">
    <property type="entry name" value="HisK_dim/P_dom"/>
</dbReference>
<accession>A0A1H7NGI0</accession>
<dbReference type="SUPFAM" id="SSF55874">
    <property type="entry name" value="ATPase domain of HSP90 chaperone/DNA topoisomerase II/histidine kinase"/>
    <property type="match status" value="1"/>
</dbReference>
<dbReference type="SUPFAM" id="SSF55785">
    <property type="entry name" value="PYP-like sensor domain (PAS domain)"/>
    <property type="match status" value="3"/>
</dbReference>
<dbReference type="SMART" id="SM00387">
    <property type="entry name" value="HATPase_c"/>
    <property type="match status" value="1"/>
</dbReference>
<dbReference type="PRINTS" id="PR00344">
    <property type="entry name" value="BCTRLSENSOR"/>
</dbReference>
<name>A0A1H7NGI0_HALLR</name>
<dbReference type="Pfam" id="PF08448">
    <property type="entry name" value="PAS_4"/>
    <property type="match status" value="1"/>
</dbReference>
<dbReference type="Pfam" id="PF02518">
    <property type="entry name" value="HATPase_c"/>
    <property type="match status" value="1"/>
</dbReference>
<proteinExistence type="predicted"/>
<dbReference type="SMART" id="SM00086">
    <property type="entry name" value="PAC"/>
    <property type="match status" value="2"/>
</dbReference>
<dbReference type="InterPro" id="IPR035965">
    <property type="entry name" value="PAS-like_dom_sf"/>
</dbReference>
<dbReference type="SMART" id="SM00091">
    <property type="entry name" value="PAS"/>
    <property type="match status" value="4"/>
</dbReference>
<protein>
    <recommendedName>
        <fullName evidence="2">histidine kinase</fullName>
        <ecNumber evidence="2">2.7.13.3</ecNumber>
    </recommendedName>
</protein>
<evidence type="ECO:0000313" key="9">
    <source>
        <dbReference type="EMBL" id="SEL22646.1"/>
    </source>
</evidence>
<dbReference type="InterPro" id="IPR004358">
    <property type="entry name" value="Sig_transdc_His_kin-like_C"/>
</dbReference>
<organism evidence="9 10">
    <name type="scientific">Haloferax larsenii</name>
    <dbReference type="NCBI Taxonomy" id="302484"/>
    <lineage>
        <taxon>Archaea</taxon>
        <taxon>Methanobacteriati</taxon>
        <taxon>Methanobacteriota</taxon>
        <taxon>Stenosarchaea group</taxon>
        <taxon>Halobacteria</taxon>
        <taxon>Halobacteriales</taxon>
        <taxon>Haloferacaceae</taxon>
        <taxon>Haloferax</taxon>
    </lineage>
</organism>
<dbReference type="InterPro" id="IPR013656">
    <property type="entry name" value="PAS_4"/>
</dbReference>
<dbReference type="SUPFAM" id="SSF47384">
    <property type="entry name" value="Homodimeric domain of signal transducing histidine kinase"/>
    <property type="match status" value="1"/>
</dbReference>
<keyword evidence="4" id="KW-0808">Transferase</keyword>
<evidence type="ECO:0000259" key="6">
    <source>
        <dbReference type="PROSITE" id="PS50109"/>
    </source>
</evidence>
<dbReference type="InterPro" id="IPR000700">
    <property type="entry name" value="PAS-assoc_C"/>
</dbReference>
<dbReference type="AlphaFoldDB" id="A0A1H7NGI0"/>
<evidence type="ECO:0000256" key="1">
    <source>
        <dbReference type="ARBA" id="ARBA00000085"/>
    </source>
</evidence>
<dbReference type="InterPro" id="IPR052162">
    <property type="entry name" value="Sensor_kinase/Photoreceptor"/>
</dbReference>
<dbReference type="Proteomes" id="UP000183894">
    <property type="component" value="Unassembled WGS sequence"/>
</dbReference>
<dbReference type="InterPro" id="IPR036097">
    <property type="entry name" value="HisK_dim/P_sf"/>
</dbReference>
<dbReference type="PANTHER" id="PTHR43304:SF1">
    <property type="entry name" value="PAC DOMAIN-CONTAINING PROTEIN"/>
    <property type="match status" value="1"/>
</dbReference>
<dbReference type="OrthoDB" id="342253at2157"/>
<dbReference type="InterPro" id="IPR029016">
    <property type="entry name" value="GAF-like_dom_sf"/>
</dbReference>
<dbReference type="Gene3D" id="1.10.287.130">
    <property type="match status" value="1"/>
</dbReference>
<feature type="domain" description="PAS" evidence="7">
    <location>
        <begin position="242"/>
        <end position="312"/>
    </location>
</feature>
<dbReference type="Pfam" id="PF08447">
    <property type="entry name" value="PAS_3"/>
    <property type="match status" value="1"/>
</dbReference>
<dbReference type="EMBL" id="FOAD01000003">
    <property type="protein sequence ID" value="SEL22646.1"/>
    <property type="molecule type" value="Genomic_DNA"/>
</dbReference>
<keyword evidence="5" id="KW-0418">Kinase</keyword>